<dbReference type="InterPro" id="IPR039728">
    <property type="entry name" value="GLG1"/>
</dbReference>
<dbReference type="AlphaFoldDB" id="A0A4R1I8H2"/>
<proteinExistence type="predicted"/>
<evidence type="ECO:0000313" key="2">
    <source>
        <dbReference type="EMBL" id="TCK31757.1"/>
    </source>
</evidence>
<keyword evidence="1" id="KW-0732">Signal</keyword>
<dbReference type="PANTHER" id="PTHR11884">
    <property type="entry name" value="SELECTIN LIGAND RELATED"/>
    <property type="match status" value="1"/>
</dbReference>
<gene>
    <name evidence="2" type="ORF">EV667_1870</name>
</gene>
<organism evidence="2 3">
    <name type="scientific">Ancylobacter aquaticus</name>
    <dbReference type="NCBI Taxonomy" id="100"/>
    <lineage>
        <taxon>Bacteria</taxon>
        <taxon>Pseudomonadati</taxon>
        <taxon>Pseudomonadota</taxon>
        <taxon>Alphaproteobacteria</taxon>
        <taxon>Hyphomicrobiales</taxon>
        <taxon>Xanthobacteraceae</taxon>
        <taxon>Ancylobacter</taxon>
    </lineage>
</organism>
<feature type="chain" id="PRO_5020276091" evidence="1">
    <location>
        <begin position="23"/>
        <end position="139"/>
    </location>
</feature>
<dbReference type="InterPro" id="IPR001893">
    <property type="entry name" value="Cys-rich_GLG1_repeat"/>
</dbReference>
<feature type="signal peptide" evidence="1">
    <location>
        <begin position="1"/>
        <end position="22"/>
    </location>
</feature>
<accession>A0A4R1I8H2</accession>
<evidence type="ECO:0000256" key="1">
    <source>
        <dbReference type="SAM" id="SignalP"/>
    </source>
</evidence>
<protein>
    <submittedName>
        <fullName evidence="2">Cysteine rich repeat protein</fullName>
    </submittedName>
</protein>
<dbReference type="PANTHER" id="PTHR11884:SF1">
    <property type="entry name" value="GOLGI APPARATUS PROTEIN 1"/>
    <property type="match status" value="1"/>
</dbReference>
<dbReference type="Pfam" id="PF00839">
    <property type="entry name" value="Cys_rich_FGFR"/>
    <property type="match status" value="2"/>
</dbReference>
<comment type="caution">
    <text evidence="2">The sequence shown here is derived from an EMBL/GenBank/DDBJ whole genome shotgun (WGS) entry which is preliminary data.</text>
</comment>
<dbReference type="RefSeq" id="WP_131834935.1">
    <property type="nucleotide sequence ID" value="NZ_SMFY01000001.1"/>
</dbReference>
<sequence>MKAFWVGLAALLLAGMAGSASAQTMSYAEAGALIARSCGPSIEKFCAKVNIGSGQVQQCLMQNKDKVPAQCFTDYAAAVASLTKRDAAQDSAFNICNADIRQFCPGVKPGDARILDCLITSSKVVRGTCKQVLVDAGWQ</sequence>
<name>A0A4R1I8H2_ANCAQ</name>
<dbReference type="GO" id="GO:0016020">
    <property type="term" value="C:membrane"/>
    <property type="evidence" value="ECO:0007669"/>
    <property type="project" value="InterPro"/>
</dbReference>
<dbReference type="OrthoDB" id="7958331at2"/>
<dbReference type="Proteomes" id="UP000295030">
    <property type="component" value="Unassembled WGS sequence"/>
</dbReference>
<reference evidence="2 3" key="1">
    <citation type="submission" date="2019-03" db="EMBL/GenBank/DDBJ databases">
        <title>Genomic Encyclopedia of Type Strains, Phase IV (KMG-IV): sequencing the most valuable type-strain genomes for metagenomic binning, comparative biology and taxonomic classification.</title>
        <authorList>
            <person name="Goeker M."/>
        </authorList>
    </citation>
    <scope>NUCLEOTIDE SEQUENCE [LARGE SCALE GENOMIC DNA]</scope>
    <source>
        <strain evidence="2 3">DSM 101</strain>
    </source>
</reference>
<evidence type="ECO:0000313" key="3">
    <source>
        <dbReference type="Proteomes" id="UP000295030"/>
    </source>
</evidence>
<dbReference type="EMBL" id="SMFY01000001">
    <property type="protein sequence ID" value="TCK31757.1"/>
    <property type="molecule type" value="Genomic_DNA"/>
</dbReference>
<keyword evidence="3" id="KW-1185">Reference proteome</keyword>